<keyword evidence="2" id="KW-0732">Signal</keyword>
<name>A0A4E0RVE4_FASHE</name>
<dbReference type="Pfam" id="PF08127">
    <property type="entry name" value="Propeptide_C1"/>
    <property type="match status" value="1"/>
</dbReference>
<evidence type="ECO:0000256" key="6">
    <source>
        <dbReference type="SAM" id="Phobius"/>
    </source>
</evidence>
<keyword evidence="4" id="KW-0788">Thiol protease</keyword>
<proteinExistence type="predicted"/>
<keyword evidence="6" id="KW-0472">Membrane</keyword>
<dbReference type="Proteomes" id="UP000230066">
    <property type="component" value="Unassembled WGS sequence"/>
</dbReference>
<evidence type="ECO:0000256" key="4">
    <source>
        <dbReference type="ARBA" id="ARBA00022807"/>
    </source>
</evidence>
<evidence type="ECO:0000313" key="8">
    <source>
        <dbReference type="EMBL" id="THD18550.1"/>
    </source>
</evidence>
<keyword evidence="6" id="KW-0812">Transmembrane</keyword>
<dbReference type="Gene3D" id="3.90.70.10">
    <property type="entry name" value="Cysteine proteinases"/>
    <property type="match status" value="1"/>
</dbReference>
<evidence type="ECO:0000259" key="7">
    <source>
        <dbReference type="Pfam" id="PF08127"/>
    </source>
</evidence>
<reference evidence="8" key="1">
    <citation type="submission" date="2019-03" db="EMBL/GenBank/DDBJ databases">
        <title>Improved annotation for the trematode Fasciola hepatica.</title>
        <authorList>
            <person name="Choi Y.-J."/>
            <person name="Martin J."/>
            <person name="Mitreva M."/>
        </authorList>
    </citation>
    <scope>NUCLEOTIDE SEQUENCE [LARGE SCALE GENOMIC DNA]</scope>
</reference>
<keyword evidence="5" id="KW-1015">Disulfide bond</keyword>
<feature type="domain" description="Peptidase C1A propeptide" evidence="7">
    <location>
        <begin position="74"/>
        <end position="110"/>
    </location>
</feature>
<dbReference type="EMBL" id="JXXN02010183">
    <property type="protein sequence ID" value="THD18550.1"/>
    <property type="molecule type" value="Genomic_DNA"/>
</dbReference>
<evidence type="ECO:0000256" key="1">
    <source>
        <dbReference type="ARBA" id="ARBA00022670"/>
    </source>
</evidence>
<dbReference type="SUPFAM" id="SSF54001">
    <property type="entry name" value="Cysteine proteinases"/>
    <property type="match status" value="1"/>
</dbReference>
<keyword evidence="3" id="KW-0378">Hydrolase</keyword>
<keyword evidence="1" id="KW-0645">Protease</keyword>
<dbReference type="AlphaFoldDB" id="A0A4E0RVE4"/>
<evidence type="ECO:0000256" key="2">
    <source>
        <dbReference type="ARBA" id="ARBA00022729"/>
    </source>
</evidence>
<dbReference type="GO" id="GO:0006508">
    <property type="term" value="P:proteolysis"/>
    <property type="evidence" value="ECO:0007669"/>
    <property type="project" value="UniProtKB-KW"/>
</dbReference>
<organism evidence="8 9">
    <name type="scientific">Fasciola hepatica</name>
    <name type="common">Liver fluke</name>
    <dbReference type="NCBI Taxonomy" id="6192"/>
    <lineage>
        <taxon>Eukaryota</taxon>
        <taxon>Metazoa</taxon>
        <taxon>Spiralia</taxon>
        <taxon>Lophotrochozoa</taxon>
        <taxon>Platyhelminthes</taxon>
        <taxon>Trematoda</taxon>
        <taxon>Digenea</taxon>
        <taxon>Plagiorchiida</taxon>
        <taxon>Echinostomata</taxon>
        <taxon>Echinostomatoidea</taxon>
        <taxon>Fasciolidae</taxon>
        <taxon>Fasciola</taxon>
    </lineage>
</organism>
<evidence type="ECO:0000256" key="3">
    <source>
        <dbReference type="ARBA" id="ARBA00022801"/>
    </source>
</evidence>
<dbReference type="GO" id="GO:0004197">
    <property type="term" value="F:cysteine-type endopeptidase activity"/>
    <property type="evidence" value="ECO:0007669"/>
    <property type="project" value="InterPro"/>
</dbReference>
<protein>
    <submittedName>
        <fullName evidence="8">Cathepsin B4</fullName>
    </submittedName>
</protein>
<keyword evidence="9" id="KW-1185">Reference proteome</keyword>
<keyword evidence="6" id="KW-1133">Transmembrane helix</keyword>
<dbReference type="InterPro" id="IPR012599">
    <property type="entry name" value="Propeptide_C1A"/>
</dbReference>
<evidence type="ECO:0000313" key="9">
    <source>
        <dbReference type="Proteomes" id="UP000230066"/>
    </source>
</evidence>
<evidence type="ECO:0000256" key="5">
    <source>
        <dbReference type="ARBA" id="ARBA00023157"/>
    </source>
</evidence>
<feature type="transmembrane region" description="Helical" evidence="6">
    <location>
        <begin position="47"/>
        <end position="66"/>
    </location>
</feature>
<dbReference type="InterPro" id="IPR038765">
    <property type="entry name" value="Papain-like_cys_pep_sf"/>
</dbReference>
<comment type="caution">
    <text evidence="8">The sequence shown here is derived from an EMBL/GenBank/DDBJ whole genome shotgun (WGS) entry which is preliminary data.</text>
</comment>
<sequence>MIRFNPELRRTDQSNQKRSALHLLSYHVQLDSVVFMCFGFLQRILITMNWLIAFAVIVVVQATPSLKTRFDAFSDQLIHYVNEKSGASWRAARSTRFNRVEHMKQHLGALVETPEQRKSRRPTMRYQVSDSDLPESFDTRKQWPSGPSISEIRDQSGCAASWVSVPVERVC</sequence>
<gene>
    <name evidence="8" type="ORF">D915_010772</name>
</gene>
<accession>A0A4E0RVE4</accession>